<organism evidence="2 3">
    <name type="scientific">Hyaloscypha hepaticicola</name>
    <dbReference type="NCBI Taxonomy" id="2082293"/>
    <lineage>
        <taxon>Eukaryota</taxon>
        <taxon>Fungi</taxon>
        <taxon>Dikarya</taxon>
        <taxon>Ascomycota</taxon>
        <taxon>Pezizomycotina</taxon>
        <taxon>Leotiomycetes</taxon>
        <taxon>Helotiales</taxon>
        <taxon>Hyaloscyphaceae</taxon>
        <taxon>Hyaloscypha</taxon>
    </lineage>
</organism>
<evidence type="ECO:0000313" key="2">
    <source>
        <dbReference type="EMBL" id="PMD28141.1"/>
    </source>
</evidence>
<dbReference type="CDD" id="cd09917">
    <property type="entry name" value="F-box_SF"/>
    <property type="match status" value="1"/>
</dbReference>
<dbReference type="InterPro" id="IPR036047">
    <property type="entry name" value="F-box-like_dom_sf"/>
</dbReference>
<gene>
    <name evidence="2" type="ORF">NA56DRAFT_683611</name>
</gene>
<proteinExistence type="predicted"/>
<keyword evidence="3" id="KW-1185">Reference proteome</keyword>
<reference evidence="2 3" key="1">
    <citation type="submission" date="2016-05" db="EMBL/GenBank/DDBJ databases">
        <title>A degradative enzymes factory behind the ericoid mycorrhizal symbiosis.</title>
        <authorList>
            <consortium name="DOE Joint Genome Institute"/>
            <person name="Martino E."/>
            <person name="Morin E."/>
            <person name="Grelet G."/>
            <person name="Kuo A."/>
            <person name="Kohler A."/>
            <person name="Daghino S."/>
            <person name="Barry K."/>
            <person name="Choi C."/>
            <person name="Cichocki N."/>
            <person name="Clum A."/>
            <person name="Copeland A."/>
            <person name="Hainaut M."/>
            <person name="Haridas S."/>
            <person name="Labutti K."/>
            <person name="Lindquist E."/>
            <person name="Lipzen A."/>
            <person name="Khouja H.-R."/>
            <person name="Murat C."/>
            <person name="Ohm R."/>
            <person name="Olson A."/>
            <person name="Spatafora J."/>
            <person name="Veneault-Fourrey C."/>
            <person name="Henrissat B."/>
            <person name="Grigoriev I."/>
            <person name="Martin F."/>
            <person name="Perotto S."/>
        </authorList>
    </citation>
    <scope>NUCLEOTIDE SEQUENCE [LARGE SCALE GENOMIC DNA]</scope>
    <source>
        <strain evidence="2 3">UAMH 7357</strain>
    </source>
</reference>
<evidence type="ECO:0000313" key="3">
    <source>
        <dbReference type="Proteomes" id="UP000235672"/>
    </source>
</evidence>
<dbReference type="EMBL" id="KZ613464">
    <property type="protein sequence ID" value="PMD28141.1"/>
    <property type="molecule type" value="Genomic_DNA"/>
</dbReference>
<accession>A0A2J6QPE5</accession>
<feature type="domain" description="F-box" evidence="1">
    <location>
        <begin position="1"/>
        <end position="46"/>
    </location>
</feature>
<dbReference type="AlphaFoldDB" id="A0A2J6QPE5"/>
<sequence length="466" mass="52788">MILTTLPNELLSKILEMVDASCTLTNVSLTCKHLNDIAEPLMYRGYTQRNKSSVGRFAKALVSRPHLIEYVKFFDGSTSQPSVKLRSGTKSVVNLQAANRIDDLTNEQSKWIRQSLPDAVYGTEFCDVWYRKLTEWFDNWDAVLGFLFHICSRSLTSISLQIAGPMPPYSLAVLEQAIKEQHISVDGAMLANLREVHLKHDSEAGKLHRGLKASFVFPFFRLKSVVAISMTRIHNDTALTSEFSDQHVSAIKYLALIDSRLPRTSVQNVLRCFNSLQFFQYQHARLGEMESVTQFCPTAVLNGLDRSKHCLEQLILSDKGQLNYMHDTRPDGEYEPAESFEGFRRLRSLSVDAYVLLGPEEVEFIGERAAGQDRFQHSPEQCLEAVASLPLVLEELRIMKCRTSIFSFLGALMPKNGPGPCPKLKSIHLVFGIKTQTFVVPNIWTYWKEKALERGIVLTRTGLDRH</sequence>
<protein>
    <recommendedName>
        <fullName evidence="1">F-box domain-containing protein</fullName>
    </recommendedName>
</protein>
<name>A0A2J6QPE5_9HELO</name>
<dbReference type="OrthoDB" id="3550279at2759"/>
<dbReference type="InterPro" id="IPR001810">
    <property type="entry name" value="F-box_dom"/>
</dbReference>
<dbReference type="Pfam" id="PF12937">
    <property type="entry name" value="F-box-like"/>
    <property type="match status" value="1"/>
</dbReference>
<dbReference type="PROSITE" id="PS50181">
    <property type="entry name" value="FBOX"/>
    <property type="match status" value="1"/>
</dbReference>
<dbReference type="Proteomes" id="UP000235672">
    <property type="component" value="Unassembled WGS sequence"/>
</dbReference>
<dbReference type="STRING" id="1745343.A0A2J6QPE5"/>
<evidence type="ECO:0000259" key="1">
    <source>
        <dbReference type="PROSITE" id="PS50181"/>
    </source>
</evidence>
<dbReference type="SUPFAM" id="SSF81383">
    <property type="entry name" value="F-box domain"/>
    <property type="match status" value="1"/>
</dbReference>